<evidence type="ECO:0000256" key="3">
    <source>
        <dbReference type="ARBA" id="ARBA00022723"/>
    </source>
</evidence>
<evidence type="ECO:0000256" key="7">
    <source>
        <dbReference type="PIRSR" id="PIRSR037217-2"/>
    </source>
</evidence>
<feature type="transmembrane region" description="Helical" evidence="8">
    <location>
        <begin position="36"/>
        <end position="56"/>
    </location>
</feature>
<evidence type="ECO:0000313" key="11">
    <source>
        <dbReference type="Proteomes" id="UP001286456"/>
    </source>
</evidence>
<dbReference type="GO" id="GO:0046872">
    <property type="term" value="F:metal ion binding"/>
    <property type="evidence" value="ECO:0007669"/>
    <property type="project" value="UniProtKB-KW"/>
</dbReference>
<feature type="binding site" evidence="7">
    <location>
        <position position="257"/>
    </location>
    <ligand>
        <name>Zn(2+)</name>
        <dbReference type="ChEBI" id="CHEBI:29105"/>
        <label>1</label>
    </ligand>
</feature>
<evidence type="ECO:0000256" key="2">
    <source>
        <dbReference type="ARBA" id="ARBA00022670"/>
    </source>
</evidence>
<dbReference type="PANTHER" id="PTHR45962:SF1">
    <property type="entry name" value="N-FATTY-ACYL-AMINO ACID SYNTHASE_HYDROLASE PM20D1"/>
    <property type="match status" value="1"/>
</dbReference>
<dbReference type="Gene3D" id="3.30.70.360">
    <property type="match status" value="1"/>
</dbReference>
<dbReference type="PANTHER" id="PTHR45962">
    <property type="entry name" value="N-FATTY-ACYL-AMINO ACID SYNTHASE/HYDROLASE PM20D1"/>
    <property type="match status" value="1"/>
</dbReference>
<dbReference type="InterPro" id="IPR017141">
    <property type="entry name" value="Pept_M20_carboxypep"/>
</dbReference>
<feature type="domain" description="Peptidase M20 dimerisation" evidence="9">
    <location>
        <begin position="303"/>
        <end position="460"/>
    </location>
</feature>
<proteinExistence type="inferred from homology"/>
<dbReference type="InterPro" id="IPR002933">
    <property type="entry name" value="Peptidase_M20"/>
</dbReference>
<reference evidence="10" key="1">
    <citation type="journal article" date="2023" name="Mol. Phylogenet. Evol.">
        <title>Genome-scale phylogeny and comparative genomics of the fungal order Sordariales.</title>
        <authorList>
            <person name="Hensen N."/>
            <person name="Bonometti L."/>
            <person name="Westerberg I."/>
            <person name="Brannstrom I.O."/>
            <person name="Guillou S."/>
            <person name="Cros-Aarteil S."/>
            <person name="Calhoun S."/>
            <person name="Haridas S."/>
            <person name="Kuo A."/>
            <person name="Mondo S."/>
            <person name="Pangilinan J."/>
            <person name="Riley R."/>
            <person name="LaButti K."/>
            <person name="Andreopoulos B."/>
            <person name="Lipzen A."/>
            <person name="Chen C."/>
            <person name="Yan M."/>
            <person name="Daum C."/>
            <person name="Ng V."/>
            <person name="Clum A."/>
            <person name="Steindorff A."/>
            <person name="Ohm R.A."/>
            <person name="Martin F."/>
            <person name="Silar P."/>
            <person name="Natvig D.O."/>
            <person name="Lalanne C."/>
            <person name="Gautier V."/>
            <person name="Ament-Velasquez S.L."/>
            <person name="Kruys A."/>
            <person name="Hutchinson M.I."/>
            <person name="Powell A.J."/>
            <person name="Barry K."/>
            <person name="Miller A.N."/>
            <person name="Grigoriev I.V."/>
            <person name="Debuchy R."/>
            <person name="Gladieux P."/>
            <person name="Hiltunen Thoren M."/>
            <person name="Johannesson H."/>
        </authorList>
    </citation>
    <scope>NUCLEOTIDE SEQUENCE</scope>
    <source>
        <strain evidence="10">SMH4131-1</strain>
    </source>
</reference>
<dbReference type="InterPro" id="IPR036264">
    <property type="entry name" value="Bact_exopeptidase_dim_dom"/>
</dbReference>
<dbReference type="GO" id="GO:0051603">
    <property type="term" value="P:proteolysis involved in protein catabolic process"/>
    <property type="evidence" value="ECO:0007669"/>
    <property type="project" value="TreeGrafter"/>
</dbReference>
<feature type="active site" description="Proton acceptor" evidence="6">
    <location>
        <position position="256"/>
    </location>
</feature>
<keyword evidence="8" id="KW-0472">Membrane</keyword>
<evidence type="ECO:0000313" key="10">
    <source>
        <dbReference type="EMBL" id="KAK3323304.1"/>
    </source>
</evidence>
<dbReference type="Gene3D" id="3.40.630.10">
    <property type="entry name" value="Zn peptidases"/>
    <property type="match status" value="2"/>
</dbReference>
<keyword evidence="8" id="KW-1133">Transmembrane helix</keyword>
<keyword evidence="2" id="KW-0645">Protease</keyword>
<keyword evidence="3 7" id="KW-0479">Metal-binding</keyword>
<dbReference type="Pfam" id="PF01546">
    <property type="entry name" value="Peptidase_M20"/>
    <property type="match status" value="1"/>
</dbReference>
<dbReference type="InterPro" id="IPR047177">
    <property type="entry name" value="Pept_M20A"/>
</dbReference>
<protein>
    <recommendedName>
        <fullName evidence="9">Peptidase M20 dimerisation domain-containing protein</fullName>
    </recommendedName>
</protein>
<keyword evidence="4" id="KW-0378">Hydrolase</keyword>
<keyword evidence="11" id="KW-1185">Reference proteome</keyword>
<feature type="binding site" evidence="7">
    <location>
        <position position="285"/>
    </location>
    <ligand>
        <name>Zn(2+)</name>
        <dbReference type="ChEBI" id="CHEBI:29105"/>
        <label>2</label>
    </ligand>
</feature>
<feature type="binding site" evidence="7">
    <location>
        <position position="187"/>
    </location>
    <ligand>
        <name>Zn(2+)</name>
        <dbReference type="ChEBI" id="CHEBI:29105"/>
        <label>2</label>
    </ligand>
</feature>
<evidence type="ECO:0000256" key="6">
    <source>
        <dbReference type="PIRSR" id="PIRSR037217-1"/>
    </source>
</evidence>
<dbReference type="AlphaFoldDB" id="A0AAE0IDU3"/>
<sequence>MEKSAVASTVLPLANGPLQKTHSGDFNDQQPRPRRLVPGVLILALTFYLYVSAAYLRSTWPYQDLDDGEQQQPTLESQCVQPDALFPIHNNTELQRVYDYISTDSFRAASIDRLSGAVKVKSVSFDDLGAIGEDTRWDAFYDFSAYLQATFPRIHAQLDVEKVNTHGLLYTWTGSDASLKPTLLMAHQDTVPVPAETIDAWTHPPWSGHYDGKYIWGRGASDCKNQLIATLETVELLLEAKFQPKRTVLLSFGFDEECSGRQGAAKLSAAIEARYGKDGIAVIVDEGSGFEQTWGTIFAKPGTAEKGYTDVDITIRMPGGHSSVPADHTSIGVISDLITRIEAEQYRTHLETDNPYFTQLQCGAAHSPDFPSKLKDLLAQRRRAPVSCRARPDHLAVEAAKQGPEIKYLMQTSQAVDVISGGVKINALPERVTVKVNHRINVGDTAQLVYDRLTKLSSAVANKFNLTLHAFEDDPQEAPSSITLTSSRNALPVAPVTPVDEKPFEVLAGTIRALYGEEVVVTPGIMTGNTDTRYYWDLTRHIFRFGPGYDPSDAPGMGSIHTVNEKVSVLQHVNAVKWFTLFVLNMDQAEL</sequence>
<evidence type="ECO:0000259" key="9">
    <source>
        <dbReference type="Pfam" id="PF07687"/>
    </source>
</evidence>
<dbReference type="EMBL" id="JAUEPO010000004">
    <property type="protein sequence ID" value="KAK3323304.1"/>
    <property type="molecule type" value="Genomic_DNA"/>
</dbReference>
<feature type="active site" evidence="6">
    <location>
        <position position="189"/>
    </location>
</feature>
<feature type="binding site" evidence="7">
    <location>
        <position position="222"/>
    </location>
    <ligand>
        <name>Zn(2+)</name>
        <dbReference type="ChEBI" id="CHEBI:29105"/>
        <label>1</label>
    </ligand>
</feature>
<dbReference type="FunFam" id="3.40.630.10:FF:000085">
    <property type="entry name" value="Gly-Xaa carboxypeptidase"/>
    <property type="match status" value="1"/>
</dbReference>
<dbReference type="PROSITE" id="PS00759">
    <property type="entry name" value="ARGE_DAPE_CPG2_2"/>
    <property type="match status" value="1"/>
</dbReference>
<dbReference type="CDD" id="cd05674">
    <property type="entry name" value="M20_yscS"/>
    <property type="match status" value="1"/>
</dbReference>
<organism evidence="10 11">
    <name type="scientific">Cercophora scortea</name>
    <dbReference type="NCBI Taxonomy" id="314031"/>
    <lineage>
        <taxon>Eukaryota</taxon>
        <taxon>Fungi</taxon>
        <taxon>Dikarya</taxon>
        <taxon>Ascomycota</taxon>
        <taxon>Pezizomycotina</taxon>
        <taxon>Sordariomycetes</taxon>
        <taxon>Sordariomycetidae</taxon>
        <taxon>Sordariales</taxon>
        <taxon>Lasiosphaeriaceae</taxon>
        <taxon>Cercophora</taxon>
    </lineage>
</organism>
<evidence type="ECO:0000256" key="8">
    <source>
        <dbReference type="SAM" id="Phobius"/>
    </source>
</evidence>
<dbReference type="SUPFAM" id="SSF55031">
    <property type="entry name" value="Bacterial exopeptidase dimerisation domain"/>
    <property type="match status" value="1"/>
</dbReference>
<evidence type="ECO:0000256" key="1">
    <source>
        <dbReference type="ARBA" id="ARBA00006247"/>
    </source>
</evidence>
<dbReference type="Pfam" id="PF07687">
    <property type="entry name" value="M20_dimer"/>
    <property type="match status" value="1"/>
</dbReference>
<dbReference type="InterPro" id="IPR001261">
    <property type="entry name" value="ArgE/DapE_CS"/>
</dbReference>
<dbReference type="GO" id="GO:0004181">
    <property type="term" value="F:metallocarboxypeptidase activity"/>
    <property type="evidence" value="ECO:0007669"/>
    <property type="project" value="InterPro"/>
</dbReference>
<evidence type="ECO:0000256" key="5">
    <source>
        <dbReference type="ARBA" id="ARBA00022833"/>
    </source>
</evidence>
<feature type="binding site" evidence="7">
    <location>
        <position position="222"/>
    </location>
    <ligand>
        <name>Zn(2+)</name>
        <dbReference type="ChEBI" id="CHEBI:29105"/>
        <label>2</label>
    </ligand>
</feature>
<dbReference type="SUPFAM" id="SSF53187">
    <property type="entry name" value="Zn-dependent exopeptidases"/>
    <property type="match status" value="1"/>
</dbReference>
<dbReference type="PIRSF" id="PIRSF037217">
    <property type="entry name" value="Carboxypeptidase_S"/>
    <property type="match status" value="1"/>
</dbReference>
<keyword evidence="8" id="KW-0812">Transmembrane</keyword>
<name>A0AAE0IDU3_9PEZI</name>
<dbReference type="Proteomes" id="UP001286456">
    <property type="component" value="Unassembled WGS sequence"/>
</dbReference>
<accession>A0AAE0IDU3</accession>
<comment type="caution">
    <text evidence="10">The sequence shown here is derived from an EMBL/GenBank/DDBJ whole genome shotgun (WGS) entry which is preliminary data.</text>
</comment>
<gene>
    <name evidence="10" type="ORF">B0T19DRAFT_425634</name>
</gene>
<dbReference type="InterPro" id="IPR011650">
    <property type="entry name" value="Peptidase_M20_dimer"/>
</dbReference>
<reference evidence="10" key="2">
    <citation type="submission" date="2023-06" db="EMBL/GenBank/DDBJ databases">
        <authorList>
            <consortium name="Lawrence Berkeley National Laboratory"/>
            <person name="Haridas S."/>
            <person name="Hensen N."/>
            <person name="Bonometti L."/>
            <person name="Westerberg I."/>
            <person name="Brannstrom I.O."/>
            <person name="Guillou S."/>
            <person name="Cros-Aarteil S."/>
            <person name="Calhoun S."/>
            <person name="Kuo A."/>
            <person name="Mondo S."/>
            <person name="Pangilinan J."/>
            <person name="Riley R."/>
            <person name="Labutti K."/>
            <person name="Andreopoulos B."/>
            <person name="Lipzen A."/>
            <person name="Chen C."/>
            <person name="Yanf M."/>
            <person name="Daum C."/>
            <person name="Ng V."/>
            <person name="Clum A."/>
            <person name="Steindorff A."/>
            <person name="Ohm R."/>
            <person name="Martin F."/>
            <person name="Silar P."/>
            <person name="Natvig D."/>
            <person name="Lalanne C."/>
            <person name="Gautier V."/>
            <person name="Ament-Velasquez S.L."/>
            <person name="Kruys A."/>
            <person name="Hutchinson M.I."/>
            <person name="Powell A.J."/>
            <person name="Barry K."/>
            <person name="Miller A.N."/>
            <person name="Grigoriev I.V."/>
            <person name="Debuchy R."/>
            <person name="Gladieux P."/>
            <person name="Thoren M.H."/>
            <person name="Johannesson H."/>
        </authorList>
    </citation>
    <scope>NUCLEOTIDE SEQUENCE</scope>
    <source>
        <strain evidence="10">SMH4131-1</strain>
    </source>
</reference>
<evidence type="ECO:0000256" key="4">
    <source>
        <dbReference type="ARBA" id="ARBA00022801"/>
    </source>
</evidence>
<keyword evidence="5 7" id="KW-0862">Zinc</keyword>
<feature type="binding site" evidence="7">
    <location>
        <position position="561"/>
    </location>
    <ligand>
        <name>Zn(2+)</name>
        <dbReference type="ChEBI" id="CHEBI:29105"/>
        <label>1</label>
    </ligand>
</feature>
<comment type="similarity">
    <text evidence="1">Belongs to the peptidase M20A family.</text>
</comment>
<dbReference type="GO" id="GO:0000328">
    <property type="term" value="C:fungal-type vacuole lumen"/>
    <property type="evidence" value="ECO:0007669"/>
    <property type="project" value="TreeGrafter"/>
</dbReference>